<dbReference type="SUPFAM" id="SSF47413">
    <property type="entry name" value="lambda repressor-like DNA-binding domains"/>
    <property type="match status" value="1"/>
</dbReference>
<dbReference type="Pfam" id="PF00771">
    <property type="entry name" value="FHIPEP"/>
    <property type="match status" value="1"/>
</dbReference>
<organism evidence="9 10">
    <name type="scientific">Anaerocolumna sedimenticola</name>
    <dbReference type="NCBI Taxonomy" id="2696063"/>
    <lineage>
        <taxon>Bacteria</taxon>
        <taxon>Bacillati</taxon>
        <taxon>Bacillota</taxon>
        <taxon>Clostridia</taxon>
        <taxon>Lachnospirales</taxon>
        <taxon>Lachnospiraceae</taxon>
        <taxon>Anaerocolumna</taxon>
    </lineage>
</organism>
<keyword evidence="6" id="KW-0238">DNA-binding</keyword>
<feature type="domain" description="HTH cro/C1-type" evidence="8">
    <location>
        <begin position="10"/>
        <end position="64"/>
    </location>
</feature>
<dbReference type="CDD" id="cd00093">
    <property type="entry name" value="HTH_XRE"/>
    <property type="match status" value="1"/>
</dbReference>
<dbReference type="PANTHER" id="PTHR46558:SF11">
    <property type="entry name" value="HTH-TYPE TRANSCRIPTIONAL REGULATOR XRE"/>
    <property type="match status" value="1"/>
</dbReference>
<dbReference type="GO" id="GO:0005886">
    <property type="term" value="C:plasma membrane"/>
    <property type="evidence" value="ECO:0007669"/>
    <property type="project" value="UniProtKB-SubCell"/>
</dbReference>
<dbReference type="PANTHER" id="PTHR46558">
    <property type="entry name" value="TRACRIPTIONAL REGULATORY PROTEIN-RELATED-RELATED"/>
    <property type="match status" value="1"/>
</dbReference>
<dbReference type="SMART" id="SM00530">
    <property type="entry name" value="HTH_XRE"/>
    <property type="match status" value="1"/>
</dbReference>
<dbReference type="InterPro" id="IPR042194">
    <property type="entry name" value="FHIPEP_1"/>
</dbReference>
<comment type="similarity">
    <text evidence="2">Belongs to the FHIPEP (flagella/HR/invasion proteins export pore) family.</text>
</comment>
<evidence type="ECO:0000256" key="2">
    <source>
        <dbReference type="ARBA" id="ARBA00008835"/>
    </source>
</evidence>
<gene>
    <name evidence="9" type="ORF">Ana3638_20720</name>
</gene>
<keyword evidence="3" id="KW-1003">Cell membrane</keyword>
<dbReference type="InterPro" id="IPR001387">
    <property type="entry name" value="Cro/C1-type_HTH"/>
</dbReference>
<evidence type="ECO:0000313" key="9">
    <source>
        <dbReference type="EMBL" id="QHQ62903.1"/>
    </source>
</evidence>
<dbReference type="AlphaFoldDB" id="A0A6P1TQZ4"/>
<keyword evidence="10" id="KW-1185">Reference proteome</keyword>
<evidence type="ECO:0000259" key="8">
    <source>
        <dbReference type="PROSITE" id="PS50943"/>
    </source>
</evidence>
<reference evidence="9 10" key="1">
    <citation type="submission" date="2020-01" db="EMBL/GenBank/DDBJ databases">
        <title>Genome analysis of Anaerocolumna sp. CBA3638.</title>
        <authorList>
            <person name="Kim J."/>
            <person name="Roh S.W."/>
        </authorList>
    </citation>
    <scope>NUCLEOTIDE SEQUENCE [LARGE SCALE GENOMIC DNA]</scope>
    <source>
        <strain evidence="9 10">CBA3638</strain>
    </source>
</reference>
<keyword evidence="4" id="KW-0812">Transmembrane</keyword>
<dbReference type="InterPro" id="IPR042193">
    <property type="entry name" value="FHIPEP_3"/>
</dbReference>
<dbReference type="InterPro" id="IPR001712">
    <property type="entry name" value="T3SS_FHIPEP"/>
</dbReference>
<dbReference type="EMBL" id="CP048000">
    <property type="protein sequence ID" value="QHQ62903.1"/>
    <property type="molecule type" value="Genomic_DNA"/>
</dbReference>
<evidence type="ECO:0000256" key="5">
    <source>
        <dbReference type="ARBA" id="ARBA00022989"/>
    </source>
</evidence>
<name>A0A6P1TQZ4_9FIRM</name>
<evidence type="ECO:0000256" key="4">
    <source>
        <dbReference type="ARBA" id="ARBA00022692"/>
    </source>
</evidence>
<dbReference type="Gene3D" id="1.10.8.540">
    <property type="entry name" value="FHIPEP family, domain 3"/>
    <property type="match status" value="1"/>
</dbReference>
<evidence type="ECO:0000313" key="10">
    <source>
        <dbReference type="Proteomes" id="UP000464314"/>
    </source>
</evidence>
<accession>A0A6P1TQZ4</accession>
<dbReference type="Proteomes" id="UP000464314">
    <property type="component" value="Chromosome"/>
</dbReference>
<evidence type="ECO:0000256" key="7">
    <source>
        <dbReference type="ARBA" id="ARBA00023136"/>
    </source>
</evidence>
<dbReference type="Gene3D" id="3.40.30.60">
    <property type="entry name" value="FHIPEP family, domain 1"/>
    <property type="match status" value="1"/>
</dbReference>
<dbReference type="GO" id="GO:0003677">
    <property type="term" value="F:DNA binding"/>
    <property type="evidence" value="ECO:0007669"/>
    <property type="project" value="UniProtKB-KW"/>
</dbReference>
<proteinExistence type="inferred from homology"/>
<comment type="subcellular location">
    <subcellularLocation>
        <location evidence="1">Cell membrane</location>
        <topology evidence="1">Multi-pass membrane protein</topology>
    </subcellularLocation>
</comment>
<protein>
    <submittedName>
        <fullName evidence="9">Helix-turn-helix domain-containing protein</fullName>
    </submittedName>
</protein>
<evidence type="ECO:0000256" key="1">
    <source>
        <dbReference type="ARBA" id="ARBA00004651"/>
    </source>
</evidence>
<dbReference type="RefSeq" id="WP_161839725.1">
    <property type="nucleotide sequence ID" value="NZ_CP048000.1"/>
</dbReference>
<dbReference type="Gene3D" id="1.10.260.40">
    <property type="entry name" value="lambda repressor-like DNA-binding domains"/>
    <property type="match status" value="1"/>
</dbReference>
<evidence type="ECO:0000256" key="3">
    <source>
        <dbReference type="ARBA" id="ARBA00022475"/>
    </source>
</evidence>
<keyword evidence="7" id="KW-0472">Membrane</keyword>
<evidence type="ECO:0000256" key="6">
    <source>
        <dbReference type="ARBA" id="ARBA00023125"/>
    </source>
</evidence>
<dbReference type="KEGG" id="anr:Ana3638_20720"/>
<sequence>MDMNNFGERLAVYRQNKNMTQEEFASRMGVTAQAVSKWERGQSLPDIGLINSISNILGIDANEIFGITAKADMTEKDGLFDQKKLLSNICAEPVKLTFGKDIIPAIVEGLKTKLITDKRLQIASLYGILIPRIRIVDDNNLNDKEFQIISYDRVLYREELDLINDSVYTYIMEKLFQICTANYAAIINKHMVKTLIDNLKENYPGVADEVIPEKISYLTVQRVLEGIIMKNQSIHNLIAIIEILEEEVLTKNNNNVNAIVEEILRVINMDQRLTK</sequence>
<dbReference type="PROSITE" id="PS50943">
    <property type="entry name" value="HTH_CROC1"/>
    <property type="match status" value="1"/>
</dbReference>
<keyword evidence="5" id="KW-1133">Transmembrane helix</keyword>
<dbReference type="Pfam" id="PF01381">
    <property type="entry name" value="HTH_3"/>
    <property type="match status" value="1"/>
</dbReference>
<dbReference type="InterPro" id="IPR010982">
    <property type="entry name" value="Lambda_DNA-bd_dom_sf"/>
</dbReference>
<dbReference type="GO" id="GO:0009306">
    <property type="term" value="P:protein secretion"/>
    <property type="evidence" value="ECO:0007669"/>
    <property type="project" value="InterPro"/>
</dbReference>